<feature type="transmembrane region" description="Helical" evidence="6">
    <location>
        <begin position="310"/>
        <end position="334"/>
    </location>
</feature>
<accession>A0ABT4B561</accession>
<sequence>MSSTLYRAAAAVVRHRRRTITVWFLAILLLAGAGASISAGTDDEFTIPGSSSQDALDILSRIFPQVSGSSAQIVLTVPPGTDLHGQAIRDAVGDAVDAAKKTDQVIEVVSPYDGTVKGAIAADGAAAIITVQLDEPFTGVQAVTKQQLTAIGATLQDHAGTGARVVVGGDAYANRVPKPSATEGLGLVVALMVLLITFGSLIAAGIPLLTAVLGVGLSVALLYGATAILDIPSTAVSLALMLGLAVGIDYALFIPSRHRSQLHDGLTVDESIARAVATAGSAVLFAGLTVIIALVGLVVAGIPFLTTMGLSAAAAVAVAVLIAITLIPALLASAGERLRPKPRRPGRVRLPRVSADGVFRRWVTLATRRPVITIVVIVLGLGAATLPAGELRLALPDNASEEHGSAARETYETISEHFGPGYNGPLLVTANIISSTDPVGVMDRLGAEIGALPGVALVPLATPDPKGQVGIVQVVPDSAPDSQATTDLVNRLRDLEHHFYDEYRVHTAVTGITAVGIDVSARLGGALLPFGLLVVGLSLVLLTMVFRSVAVPIKATAGYLLSVGTAFGATALVFQRGWFADALTVAHTGSVISFLPIILMGVLFGLAMDYEVFLVSRIREEYVHTGDARHAIDAGFRGSAPVVVAAAVIMFGVFASFVPEGNATLKPIAFSLAVGVFVDAFLVRMTLVPAVLALLGDRAWWLPKSWDRAMPSFDVEGEGITHELALADWPEPGSTDVIATDDFTLTPAPFAPQHLRIRPGEIVEVIGDPAATSPFLLALGGRVTDIQGTVKTLGDVLPQRASAVRTKTRLMRCAHLPDPGPAIVETARQAPPLLLIDGLDLVLARHERDAVHRELQTATAKGTTVIVTRHEHDPGLPATQIITLTATEVYA</sequence>
<feature type="transmembrane region" description="Helical" evidence="6">
    <location>
        <begin position="558"/>
        <end position="579"/>
    </location>
</feature>
<evidence type="ECO:0000256" key="4">
    <source>
        <dbReference type="ARBA" id="ARBA00022989"/>
    </source>
</evidence>
<feature type="transmembrane region" description="Helical" evidence="6">
    <location>
        <begin position="211"/>
        <end position="229"/>
    </location>
</feature>
<feature type="transmembrane region" description="Helical" evidence="6">
    <location>
        <begin position="275"/>
        <end position="304"/>
    </location>
</feature>
<dbReference type="RefSeq" id="WP_267566024.1">
    <property type="nucleotide sequence ID" value="NZ_JAPNTZ010000009.1"/>
</dbReference>
<feature type="transmembrane region" description="Helical" evidence="6">
    <location>
        <begin position="235"/>
        <end position="254"/>
    </location>
</feature>
<feature type="transmembrane region" description="Helical" evidence="6">
    <location>
        <begin position="526"/>
        <end position="546"/>
    </location>
</feature>
<dbReference type="SUPFAM" id="SSF82866">
    <property type="entry name" value="Multidrug efflux transporter AcrB transmembrane domain"/>
    <property type="match status" value="2"/>
</dbReference>
<protein>
    <submittedName>
        <fullName evidence="8">MMPL family transporter</fullName>
    </submittedName>
</protein>
<dbReference type="PROSITE" id="PS50156">
    <property type="entry name" value="SSD"/>
    <property type="match status" value="1"/>
</dbReference>
<keyword evidence="3 6" id="KW-0812">Transmembrane</keyword>
<evidence type="ECO:0000313" key="9">
    <source>
        <dbReference type="Proteomes" id="UP001151002"/>
    </source>
</evidence>
<evidence type="ECO:0000256" key="2">
    <source>
        <dbReference type="ARBA" id="ARBA00022475"/>
    </source>
</evidence>
<gene>
    <name evidence="8" type="ORF">OWR29_26845</name>
</gene>
<evidence type="ECO:0000259" key="7">
    <source>
        <dbReference type="PROSITE" id="PS50156"/>
    </source>
</evidence>
<evidence type="ECO:0000313" key="8">
    <source>
        <dbReference type="EMBL" id="MCY1141632.1"/>
    </source>
</evidence>
<feature type="transmembrane region" description="Helical" evidence="6">
    <location>
        <begin position="634"/>
        <end position="658"/>
    </location>
</feature>
<dbReference type="InterPro" id="IPR050545">
    <property type="entry name" value="Mycobact_MmpL"/>
</dbReference>
<keyword evidence="2" id="KW-1003">Cell membrane</keyword>
<dbReference type="EMBL" id="JAPNTZ010000009">
    <property type="protein sequence ID" value="MCY1141632.1"/>
    <property type="molecule type" value="Genomic_DNA"/>
</dbReference>
<name>A0ABT4B561_9ACTN</name>
<dbReference type="Proteomes" id="UP001151002">
    <property type="component" value="Unassembled WGS sequence"/>
</dbReference>
<organism evidence="8 9">
    <name type="scientific">Paractinoplanes pyxinae</name>
    <dbReference type="NCBI Taxonomy" id="2997416"/>
    <lineage>
        <taxon>Bacteria</taxon>
        <taxon>Bacillati</taxon>
        <taxon>Actinomycetota</taxon>
        <taxon>Actinomycetes</taxon>
        <taxon>Micromonosporales</taxon>
        <taxon>Micromonosporaceae</taxon>
        <taxon>Paractinoplanes</taxon>
    </lineage>
</organism>
<dbReference type="PANTHER" id="PTHR33406:SF13">
    <property type="entry name" value="MEMBRANE PROTEIN YDFJ"/>
    <property type="match status" value="1"/>
</dbReference>
<dbReference type="InterPro" id="IPR000731">
    <property type="entry name" value="SSD"/>
</dbReference>
<feature type="transmembrane region" description="Helical" evidence="6">
    <location>
        <begin position="670"/>
        <end position="695"/>
    </location>
</feature>
<feature type="domain" description="SSD" evidence="7">
    <location>
        <begin position="201"/>
        <end position="333"/>
    </location>
</feature>
<feature type="transmembrane region" description="Helical" evidence="6">
    <location>
        <begin position="370"/>
        <end position="388"/>
    </location>
</feature>
<feature type="transmembrane region" description="Helical" evidence="6">
    <location>
        <begin position="591"/>
        <end position="613"/>
    </location>
</feature>
<feature type="transmembrane region" description="Helical" evidence="6">
    <location>
        <begin position="184"/>
        <end position="204"/>
    </location>
</feature>
<reference evidence="8" key="1">
    <citation type="submission" date="2022-11" db="EMBL/GenBank/DDBJ databases">
        <authorList>
            <person name="Somphong A."/>
            <person name="Phongsopitanun W."/>
        </authorList>
    </citation>
    <scope>NUCLEOTIDE SEQUENCE</scope>
    <source>
        <strain evidence="8">Pm04-4</strain>
    </source>
</reference>
<keyword evidence="4 6" id="KW-1133">Transmembrane helix</keyword>
<evidence type="ECO:0000256" key="5">
    <source>
        <dbReference type="ARBA" id="ARBA00023136"/>
    </source>
</evidence>
<evidence type="ECO:0000256" key="1">
    <source>
        <dbReference type="ARBA" id="ARBA00004651"/>
    </source>
</evidence>
<dbReference type="InterPro" id="IPR004869">
    <property type="entry name" value="MMPL_dom"/>
</dbReference>
<dbReference type="Pfam" id="PF03176">
    <property type="entry name" value="MMPL"/>
    <property type="match status" value="2"/>
</dbReference>
<comment type="subcellular location">
    <subcellularLocation>
        <location evidence="1">Cell membrane</location>
        <topology evidence="1">Multi-pass membrane protein</topology>
    </subcellularLocation>
</comment>
<dbReference type="Gene3D" id="1.20.1640.10">
    <property type="entry name" value="Multidrug efflux transporter AcrB transmembrane domain"/>
    <property type="match status" value="2"/>
</dbReference>
<dbReference type="PANTHER" id="PTHR33406">
    <property type="entry name" value="MEMBRANE PROTEIN MJ1562-RELATED"/>
    <property type="match status" value="1"/>
</dbReference>
<comment type="caution">
    <text evidence="8">The sequence shown here is derived from an EMBL/GenBank/DDBJ whole genome shotgun (WGS) entry which is preliminary data.</text>
</comment>
<keyword evidence="5 6" id="KW-0472">Membrane</keyword>
<keyword evidence="9" id="KW-1185">Reference proteome</keyword>
<evidence type="ECO:0000256" key="3">
    <source>
        <dbReference type="ARBA" id="ARBA00022692"/>
    </source>
</evidence>
<evidence type="ECO:0000256" key="6">
    <source>
        <dbReference type="SAM" id="Phobius"/>
    </source>
</evidence>
<proteinExistence type="predicted"/>